<organism evidence="5 6">
    <name type="scientific">Sphingomonas naphthae</name>
    <dbReference type="NCBI Taxonomy" id="1813468"/>
    <lineage>
        <taxon>Bacteria</taxon>
        <taxon>Pseudomonadati</taxon>
        <taxon>Pseudomonadota</taxon>
        <taxon>Alphaproteobacteria</taxon>
        <taxon>Sphingomonadales</taxon>
        <taxon>Sphingomonadaceae</taxon>
        <taxon>Sphingomonas</taxon>
    </lineage>
</organism>
<dbReference type="InterPro" id="IPR044665">
    <property type="entry name" value="E_coli_cyclophilin_A-like"/>
</dbReference>
<dbReference type="PANTHER" id="PTHR43246">
    <property type="entry name" value="PEPTIDYL-PROLYL CIS-TRANS ISOMERASE CYP38, CHLOROPLASTIC"/>
    <property type="match status" value="1"/>
</dbReference>
<keyword evidence="6" id="KW-1185">Reference proteome</keyword>
<name>A0ABY7TGN5_9SPHN</name>
<dbReference type="InterPro" id="IPR002130">
    <property type="entry name" value="Cyclophilin-type_PPIase_dom"/>
</dbReference>
<feature type="domain" description="PPIase cyclophilin-type" evidence="4">
    <location>
        <begin position="1"/>
        <end position="166"/>
    </location>
</feature>
<gene>
    <name evidence="5" type="ORF">PQ455_10140</name>
</gene>
<dbReference type="PROSITE" id="PS50072">
    <property type="entry name" value="CSA_PPIASE_2"/>
    <property type="match status" value="1"/>
</dbReference>
<evidence type="ECO:0000259" key="4">
    <source>
        <dbReference type="PROSITE" id="PS50072"/>
    </source>
</evidence>
<dbReference type="EC" id="5.2.1.8" evidence="1"/>
<sequence>MKLATSLGAIVIQLDTARAPLSSANFLKYVDDKRFDGTTFYRAARNPGDPTKGLVQGGIDHFVPKAFNPVAHEPTSKTGLSHIDGTVSMARNAPGSAMGDFFVTVGPMTYLDAKDGRPGYAAFGKVVAGMPVIHKILSLPTFPGGFSKETKGQILRKPVTIVSARRMP</sequence>
<evidence type="ECO:0000256" key="2">
    <source>
        <dbReference type="ARBA" id="ARBA00023110"/>
    </source>
</evidence>
<dbReference type="EMBL" id="CP117411">
    <property type="protein sequence ID" value="WCT72008.1"/>
    <property type="molecule type" value="Genomic_DNA"/>
</dbReference>
<dbReference type="Pfam" id="PF00160">
    <property type="entry name" value="Pro_isomerase"/>
    <property type="match status" value="1"/>
</dbReference>
<evidence type="ECO:0000256" key="3">
    <source>
        <dbReference type="ARBA" id="ARBA00023235"/>
    </source>
</evidence>
<evidence type="ECO:0000256" key="1">
    <source>
        <dbReference type="ARBA" id="ARBA00013194"/>
    </source>
</evidence>
<dbReference type="RefSeq" id="WP_273685956.1">
    <property type="nucleotide sequence ID" value="NZ_CP117411.1"/>
</dbReference>
<dbReference type="Gene3D" id="2.40.100.10">
    <property type="entry name" value="Cyclophilin-like"/>
    <property type="match status" value="1"/>
</dbReference>
<evidence type="ECO:0000313" key="5">
    <source>
        <dbReference type="EMBL" id="WCT72008.1"/>
    </source>
</evidence>
<protein>
    <recommendedName>
        <fullName evidence="1">peptidylprolyl isomerase</fullName>
        <ecNumber evidence="1">5.2.1.8</ecNumber>
    </recommendedName>
</protein>
<evidence type="ECO:0000313" key="6">
    <source>
        <dbReference type="Proteomes" id="UP001220395"/>
    </source>
</evidence>
<dbReference type="GO" id="GO:0016853">
    <property type="term" value="F:isomerase activity"/>
    <property type="evidence" value="ECO:0007669"/>
    <property type="project" value="UniProtKB-KW"/>
</dbReference>
<dbReference type="Proteomes" id="UP001220395">
    <property type="component" value="Chromosome"/>
</dbReference>
<dbReference type="SUPFAM" id="SSF50891">
    <property type="entry name" value="Cyclophilin-like"/>
    <property type="match status" value="1"/>
</dbReference>
<proteinExistence type="predicted"/>
<keyword evidence="2" id="KW-0697">Rotamase</keyword>
<reference evidence="5 6" key="1">
    <citation type="submission" date="2023-02" db="EMBL/GenBank/DDBJ databases">
        <title>Genome sequence of Sphingomonas naphthae.</title>
        <authorList>
            <person name="Kim S."/>
            <person name="Heo J."/>
            <person name="Kwon S.-W."/>
        </authorList>
    </citation>
    <scope>NUCLEOTIDE SEQUENCE [LARGE SCALE GENOMIC DNA]</scope>
    <source>
        <strain evidence="5 6">KACC 18716</strain>
    </source>
</reference>
<dbReference type="InterPro" id="IPR029000">
    <property type="entry name" value="Cyclophilin-like_dom_sf"/>
</dbReference>
<accession>A0ABY7TGN5</accession>
<keyword evidence="3 5" id="KW-0413">Isomerase</keyword>